<dbReference type="KEGG" id="pson:JI735_04895"/>
<comment type="similarity">
    <text evidence="6">Belongs to the TVP38/TMEM64 family.</text>
</comment>
<evidence type="ECO:0000256" key="5">
    <source>
        <dbReference type="ARBA" id="ARBA00023136"/>
    </source>
</evidence>
<dbReference type="PANTHER" id="PTHR12677">
    <property type="entry name" value="GOLGI APPARATUS MEMBRANE PROTEIN TVP38-RELATED"/>
    <property type="match status" value="1"/>
</dbReference>
<evidence type="ECO:0000256" key="3">
    <source>
        <dbReference type="ARBA" id="ARBA00022692"/>
    </source>
</evidence>
<feature type="domain" description="VTT" evidence="7">
    <location>
        <begin position="54"/>
        <end position="170"/>
    </location>
</feature>
<dbReference type="AlphaFoldDB" id="A0A974SF23"/>
<accession>A0A974SF23</accession>
<feature type="transmembrane region" description="Helical" evidence="6">
    <location>
        <begin position="67"/>
        <end position="91"/>
    </location>
</feature>
<evidence type="ECO:0000313" key="9">
    <source>
        <dbReference type="Proteomes" id="UP000595841"/>
    </source>
</evidence>
<evidence type="ECO:0000313" key="8">
    <source>
        <dbReference type="EMBL" id="QQZ62020.1"/>
    </source>
</evidence>
<comment type="subcellular location">
    <subcellularLocation>
        <location evidence="1 6">Cell membrane</location>
        <topology evidence="1 6">Multi-pass membrane protein</topology>
    </subcellularLocation>
</comment>
<evidence type="ECO:0000256" key="6">
    <source>
        <dbReference type="RuleBase" id="RU366058"/>
    </source>
</evidence>
<keyword evidence="3 6" id="KW-0812">Transmembrane</keyword>
<feature type="transmembrane region" description="Helical" evidence="6">
    <location>
        <begin position="176"/>
        <end position="197"/>
    </location>
</feature>
<keyword evidence="2 6" id="KW-1003">Cell membrane</keyword>
<name>A0A974SF23_9BACL</name>
<dbReference type="PANTHER" id="PTHR12677:SF59">
    <property type="entry name" value="GOLGI APPARATUS MEMBRANE PROTEIN TVP38-RELATED"/>
    <property type="match status" value="1"/>
</dbReference>
<protein>
    <recommendedName>
        <fullName evidence="6">TVP38/TMEM64 family membrane protein</fullName>
    </recommendedName>
</protein>
<dbReference type="RefSeq" id="WP_039832568.1">
    <property type="nucleotide sequence ID" value="NZ_CP068595.1"/>
</dbReference>
<keyword evidence="4 6" id="KW-1133">Transmembrane helix</keyword>
<evidence type="ECO:0000256" key="1">
    <source>
        <dbReference type="ARBA" id="ARBA00004651"/>
    </source>
</evidence>
<sequence length="205" mass="22688">MLIQRIAAGVLYFVLFVLIFIYRGEIMPWLKDLDSSSWPIILLISVMLGMVPVIPFALVSSILGVKYGLWGGSGMSVIASSLAAIFAYWIFGQGGAGGGKQSSINRINTWNERIRNHTFFFVLIGRMLPFIPAVFINGYAGLFKIPFAPFLTATVIGKIPMMLVFAYVGVSVTSGSLYWVPLLLIYSGFLGVIYMIYKRLFSQTT</sequence>
<dbReference type="EMBL" id="CP068595">
    <property type="protein sequence ID" value="QQZ62020.1"/>
    <property type="molecule type" value="Genomic_DNA"/>
</dbReference>
<keyword evidence="5 6" id="KW-0472">Membrane</keyword>
<dbReference type="GO" id="GO:0005886">
    <property type="term" value="C:plasma membrane"/>
    <property type="evidence" value="ECO:0007669"/>
    <property type="project" value="UniProtKB-SubCell"/>
</dbReference>
<evidence type="ECO:0000256" key="2">
    <source>
        <dbReference type="ARBA" id="ARBA00022475"/>
    </source>
</evidence>
<dbReference type="Pfam" id="PF09335">
    <property type="entry name" value="VTT_dom"/>
    <property type="match status" value="1"/>
</dbReference>
<proteinExistence type="inferred from homology"/>
<keyword evidence="9" id="KW-1185">Reference proteome</keyword>
<dbReference type="Proteomes" id="UP000595841">
    <property type="component" value="Chromosome"/>
</dbReference>
<organism evidence="8 9">
    <name type="scientific">Paenibacillus sonchi</name>
    <dbReference type="NCBI Taxonomy" id="373687"/>
    <lineage>
        <taxon>Bacteria</taxon>
        <taxon>Bacillati</taxon>
        <taxon>Bacillota</taxon>
        <taxon>Bacilli</taxon>
        <taxon>Bacillales</taxon>
        <taxon>Paenibacillaceae</taxon>
        <taxon>Paenibacillus</taxon>
        <taxon>Paenibacillus sonchi group</taxon>
    </lineage>
</organism>
<dbReference type="InterPro" id="IPR015414">
    <property type="entry name" value="TMEM64"/>
</dbReference>
<feature type="transmembrane region" description="Helical" evidence="6">
    <location>
        <begin position="36"/>
        <end position="60"/>
    </location>
</feature>
<evidence type="ECO:0000259" key="7">
    <source>
        <dbReference type="Pfam" id="PF09335"/>
    </source>
</evidence>
<evidence type="ECO:0000256" key="4">
    <source>
        <dbReference type="ARBA" id="ARBA00022989"/>
    </source>
</evidence>
<feature type="transmembrane region" description="Helical" evidence="6">
    <location>
        <begin position="147"/>
        <end position="170"/>
    </location>
</feature>
<dbReference type="InterPro" id="IPR032816">
    <property type="entry name" value="VTT_dom"/>
</dbReference>
<feature type="transmembrane region" description="Helical" evidence="6">
    <location>
        <begin position="119"/>
        <end position="140"/>
    </location>
</feature>
<reference evidence="8 9" key="1">
    <citation type="submission" date="2021-01" db="EMBL/GenBank/DDBJ databases">
        <title>Whole genome sequence of Paenibacillus sonchi LMG 24727 for comparative genomics.</title>
        <authorList>
            <person name="Lee G."/>
            <person name="Kim M.-J."/>
            <person name="Lim K."/>
            <person name="Shin J.-H."/>
        </authorList>
    </citation>
    <scope>NUCLEOTIDE SEQUENCE [LARGE SCALE GENOMIC DNA]</scope>
    <source>
        <strain evidence="8 9">LMG 24727</strain>
    </source>
</reference>
<gene>
    <name evidence="8" type="ORF">JI735_04895</name>
</gene>
<feature type="transmembrane region" description="Helical" evidence="6">
    <location>
        <begin position="7"/>
        <end position="24"/>
    </location>
</feature>